<protein>
    <recommendedName>
        <fullName evidence="12">Trichome birefringence-like N-terminal domain-containing protein</fullName>
    </recommendedName>
</protein>
<keyword evidence="6" id="KW-0333">Golgi apparatus</keyword>
<accession>A0AAV9BCK7</accession>
<keyword evidence="3" id="KW-0812">Transmembrane</keyword>
<reference evidence="10" key="2">
    <citation type="submission" date="2023-06" db="EMBL/GenBank/DDBJ databases">
        <authorList>
            <person name="Ma L."/>
            <person name="Liu K.-W."/>
            <person name="Li Z."/>
            <person name="Hsiao Y.-Y."/>
            <person name="Qi Y."/>
            <person name="Fu T."/>
            <person name="Tang G."/>
            <person name="Zhang D."/>
            <person name="Sun W.-H."/>
            <person name="Liu D.-K."/>
            <person name="Li Y."/>
            <person name="Chen G.-Z."/>
            <person name="Liu X.-D."/>
            <person name="Liao X.-Y."/>
            <person name="Jiang Y.-T."/>
            <person name="Yu X."/>
            <person name="Hao Y."/>
            <person name="Huang J."/>
            <person name="Zhao X.-W."/>
            <person name="Ke S."/>
            <person name="Chen Y.-Y."/>
            <person name="Wu W.-L."/>
            <person name="Hsu J.-L."/>
            <person name="Lin Y.-F."/>
            <person name="Huang M.-D."/>
            <person name="Li C.-Y."/>
            <person name="Huang L."/>
            <person name="Wang Z.-W."/>
            <person name="Zhao X."/>
            <person name="Zhong W.-Y."/>
            <person name="Peng D.-H."/>
            <person name="Ahmad S."/>
            <person name="Lan S."/>
            <person name="Zhang J.-S."/>
            <person name="Tsai W.-C."/>
            <person name="Van De Peer Y."/>
            <person name="Liu Z.-J."/>
        </authorList>
    </citation>
    <scope>NUCLEOTIDE SEQUENCE</scope>
    <source>
        <strain evidence="10">SCP</strain>
        <tissue evidence="10">Leaves</tissue>
    </source>
</reference>
<evidence type="ECO:0000256" key="3">
    <source>
        <dbReference type="ARBA" id="ARBA00022692"/>
    </source>
</evidence>
<comment type="similarity">
    <text evidence="2">Belongs to the PC-esterase family. TBL subfamily.</text>
</comment>
<gene>
    <name evidence="10" type="ORF">QJS04_geneDACA012434</name>
</gene>
<dbReference type="Proteomes" id="UP001179952">
    <property type="component" value="Unassembled WGS sequence"/>
</dbReference>
<keyword evidence="7" id="KW-0472">Membrane</keyword>
<keyword evidence="4" id="KW-0735">Signal-anchor</keyword>
<evidence type="ECO:0000256" key="7">
    <source>
        <dbReference type="ARBA" id="ARBA00023136"/>
    </source>
</evidence>
<dbReference type="InterPro" id="IPR029962">
    <property type="entry name" value="TBL"/>
</dbReference>
<evidence type="ECO:0000259" key="9">
    <source>
        <dbReference type="Pfam" id="PF14416"/>
    </source>
</evidence>
<feature type="domain" description="Trichome birefringence-like C-terminal" evidence="8">
    <location>
        <begin position="123"/>
        <end position="252"/>
    </location>
</feature>
<dbReference type="AlphaFoldDB" id="A0AAV9BCK7"/>
<dbReference type="GO" id="GO:1990538">
    <property type="term" value="F:xylan O-acetyltransferase activity"/>
    <property type="evidence" value="ECO:0007669"/>
    <property type="project" value="UniProtKB-ARBA"/>
</dbReference>
<evidence type="ECO:0000313" key="10">
    <source>
        <dbReference type="EMBL" id="KAK1273814.1"/>
    </source>
</evidence>
<dbReference type="Pfam" id="PF13839">
    <property type="entry name" value="PC-Esterase"/>
    <property type="match status" value="1"/>
</dbReference>
<dbReference type="Pfam" id="PF14416">
    <property type="entry name" value="PMR5N"/>
    <property type="match status" value="1"/>
</dbReference>
<keyword evidence="5" id="KW-1133">Transmembrane helix</keyword>
<evidence type="ECO:0000256" key="1">
    <source>
        <dbReference type="ARBA" id="ARBA00004323"/>
    </source>
</evidence>
<evidence type="ECO:0000256" key="2">
    <source>
        <dbReference type="ARBA" id="ARBA00007727"/>
    </source>
</evidence>
<dbReference type="InterPro" id="IPR026057">
    <property type="entry name" value="TBL_C"/>
</dbReference>
<evidence type="ECO:0000313" key="11">
    <source>
        <dbReference type="Proteomes" id="UP001179952"/>
    </source>
</evidence>
<comment type="caution">
    <text evidence="10">The sequence shown here is derived from an EMBL/GenBank/DDBJ whole genome shotgun (WGS) entry which is preliminary data.</text>
</comment>
<evidence type="ECO:0000256" key="6">
    <source>
        <dbReference type="ARBA" id="ARBA00023034"/>
    </source>
</evidence>
<evidence type="ECO:0000256" key="4">
    <source>
        <dbReference type="ARBA" id="ARBA00022968"/>
    </source>
</evidence>
<dbReference type="PANTHER" id="PTHR32285:SF53">
    <property type="entry name" value="PROTEIN TRICHOME BIREFRINGENCE-LIKE 9"/>
    <property type="match status" value="1"/>
</dbReference>
<organism evidence="10 11">
    <name type="scientific">Acorus gramineus</name>
    <name type="common">Dwarf sweet flag</name>
    <dbReference type="NCBI Taxonomy" id="55184"/>
    <lineage>
        <taxon>Eukaryota</taxon>
        <taxon>Viridiplantae</taxon>
        <taxon>Streptophyta</taxon>
        <taxon>Embryophyta</taxon>
        <taxon>Tracheophyta</taxon>
        <taxon>Spermatophyta</taxon>
        <taxon>Magnoliopsida</taxon>
        <taxon>Liliopsida</taxon>
        <taxon>Acoraceae</taxon>
        <taxon>Acorus</taxon>
    </lineage>
</organism>
<evidence type="ECO:0008006" key="12">
    <source>
        <dbReference type="Google" id="ProtNLM"/>
    </source>
</evidence>
<dbReference type="GO" id="GO:0000139">
    <property type="term" value="C:Golgi membrane"/>
    <property type="evidence" value="ECO:0007669"/>
    <property type="project" value="UniProtKB-SubCell"/>
</dbReference>
<dbReference type="EMBL" id="JAUJYN010000004">
    <property type="protein sequence ID" value="KAK1273814.1"/>
    <property type="molecule type" value="Genomic_DNA"/>
</dbReference>
<evidence type="ECO:0000256" key="5">
    <source>
        <dbReference type="ARBA" id="ARBA00022989"/>
    </source>
</evidence>
<sequence length="357" mass="41745">MELHLLGHNYISSMEFLFPFKGHMIYTLSIPLLLLSIILLCPSHLRILPGGLPWPEILRNGRYTSPTTCDYSRGRWVHDEDYGHRTYYSEECPFLDPGFRCQRNGRADVGYLNWRWKPDGCELPSFNASEMLERSRNRRIVFAGDSIGRNQWESLVCMLAQAVSNRSSIYEENGNPISKHKGYLSIRFGDHNLTVEYYRVPFLVTVDRPPLNSSERIHGAIRIDRLHWRSKQWAGADVLVFNAGHWWNKDKTRGGTWNEGGRCDLNMVPQTNYTELESEPWNNKYITQAVQQIDDLKWKVRFLNITYLTEFRIDGHPSVHRRQDCSHWCLPGVPDTWNEVLYAHLLSDGYNIRRNTL</sequence>
<name>A0AAV9BCK7_ACOGR</name>
<dbReference type="InterPro" id="IPR025846">
    <property type="entry name" value="TBL_N"/>
</dbReference>
<evidence type="ECO:0000259" key="8">
    <source>
        <dbReference type="Pfam" id="PF13839"/>
    </source>
</evidence>
<dbReference type="PANTHER" id="PTHR32285">
    <property type="entry name" value="PROTEIN TRICHOME BIREFRINGENCE-LIKE 9-RELATED"/>
    <property type="match status" value="1"/>
</dbReference>
<feature type="domain" description="Trichome birefringence-like N-terminal" evidence="9">
    <location>
        <begin position="68"/>
        <end position="122"/>
    </location>
</feature>
<keyword evidence="11" id="KW-1185">Reference proteome</keyword>
<proteinExistence type="inferred from homology"/>
<comment type="subcellular location">
    <subcellularLocation>
        <location evidence="1">Golgi apparatus membrane</location>
        <topology evidence="1">Single-pass type II membrane protein</topology>
    </subcellularLocation>
</comment>
<reference evidence="10" key="1">
    <citation type="journal article" date="2023" name="Nat. Commun.">
        <title>Diploid and tetraploid genomes of Acorus and the evolution of monocots.</title>
        <authorList>
            <person name="Ma L."/>
            <person name="Liu K.W."/>
            <person name="Li Z."/>
            <person name="Hsiao Y.Y."/>
            <person name="Qi Y."/>
            <person name="Fu T."/>
            <person name="Tang G.D."/>
            <person name="Zhang D."/>
            <person name="Sun W.H."/>
            <person name="Liu D.K."/>
            <person name="Li Y."/>
            <person name="Chen G.Z."/>
            <person name="Liu X.D."/>
            <person name="Liao X.Y."/>
            <person name="Jiang Y.T."/>
            <person name="Yu X."/>
            <person name="Hao Y."/>
            <person name="Huang J."/>
            <person name="Zhao X.W."/>
            <person name="Ke S."/>
            <person name="Chen Y.Y."/>
            <person name="Wu W.L."/>
            <person name="Hsu J.L."/>
            <person name="Lin Y.F."/>
            <person name="Huang M.D."/>
            <person name="Li C.Y."/>
            <person name="Huang L."/>
            <person name="Wang Z.W."/>
            <person name="Zhao X."/>
            <person name="Zhong W.Y."/>
            <person name="Peng D.H."/>
            <person name="Ahmad S."/>
            <person name="Lan S."/>
            <person name="Zhang J.S."/>
            <person name="Tsai W.C."/>
            <person name="Van de Peer Y."/>
            <person name="Liu Z.J."/>
        </authorList>
    </citation>
    <scope>NUCLEOTIDE SEQUENCE</scope>
    <source>
        <strain evidence="10">SCP</strain>
    </source>
</reference>